<protein>
    <submittedName>
        <fullName evidence="1">Uncharacterized protein</fullName>
    </submittedName>
</protein>
<dbReference type="AlphaFoldDB" id="A0A418PQL5"/>
<keyword evidence="2" id="KW-1185">Reference proteome</keyword>
<sequence length="275" mass="30675">MLPFRLFAWSAFEPLTDPKSKDFESENPENQITVRESTTELQIAVGESIFVFGKAKGTLDKVKVGMHVLPFSQSAGAEINQSTFSKVSWKRLKNGSIQIQSSYNPWPAILTWTVFANGDLKMEASAPSIQTSEEGWLGLGFNFPDRMLSQVSWKNGQSASDPNSSIWKNSSFIPMADPELEMTVDVRGFFQPVQQVKLEFETVTVDIRSETSGLFLGLGHPENQDNTFPKINSDMAFLFNQQGPRSNSLPQAPSESAVVENTVSLNPLVLWFHFQ</sequence>
<name>A0A418PQL5_9BACT</name>
<proteinExistence type="predicted"/>
<comment type="caution">
    <text evidence="1">The sequence shown here is derived from an EMBL/GenBank/DDBJ whole genome shotgun (WGS) entry which is preliminary data.</text>
</comment>
<dbReference type="EMBL" id="QXML01000006">
    <property type="protein sequence ID" value="RIW14609.1"/>
    <property type="molecule type" value="Genomic_DNA"/>
</dbReference>
<accession>A0A418PQL5</accession>
<dbReference type="Proteomes" id="UP000283522">
    <property type="component" value="Unassembled WGS sequence"/>
</dbReference>
<organism evidence="1 2">
    <name type="scientific">Algoriphagus lacus</name>
    <dbReference type="NCBI Taxonomy" id="2056311"/>
    <lineage>
        <taxon>Bacteria</taxon>
        <taxon>Pseudomonadati</taxon>
        <taxon>Bacteroidota</taxon>
        <taxon>Cytophagia</taxon>
        <taxon>Cytophagales</taxon>
        <taxon>Cyclobacteriaceae</taxon>
        <taxon>Algoriphagus</taxon>
    </lineage>
</organism>
<evidence type="ECO:0000313" key="2">
    <source>
        <dbReference type="Proteomes" id="UP000283522"/>
    </source>
</evidence>
<evidence type="ECO:0000313" key="1">
    <source>
        <dbReference type="EMBL" id="RIW14609.1"/>
    </source>
</evidence>
<gene>
    <name evidence="1" type="ORF">D0X99_13775</name>
</gene>
<reference evidence="1 2" key="1">
    <citation type="submission" date="2018-09" db="EMBL/GenBank/DDBJ databases">
        <authorList>
            <person name="Wang X."/>
            <person name="Du Z."/>
        </authorList>
    </citation>
    <scope>NUCLEOTIDE SEQUENCE [LARGE SCALE GENOMIC DNA]</scope>
    <source>
        <strain evidence="1 2">N3</strain>
    </source>
</reference>